<organism evidence="1 2">
    <name type="scientific">Larimichthys crocea</name>
    <name type="common">Large yellow croaker</name>
    <name type="synonym">Pseudosciaena crocea</name>
    <dbReference type="NCBI Taxonomy" id="215358"/>
    <lineage>
        <taxon>Eukaryota</taxon>
        <taxon>Metazoa</taxon>
        <taxon>Chordata</taxon>
        <taxon>Craniata</taxon>
        <taxon>Vertebrata</taxon>
        <taxon>Euteleostomi</taxon>
        <taxon>Actinopterygii</taxon>
        <taxon>Neopterygii</taxon>
        <taxon>Teleostei</taxon>
        <taxon>Neoteleostei</taxon>
        <taxon>Acanthomorphata</taxon>
        <taxon>Eupercaria</taxon>
        <taxon>Sciaenidae</taxon>
        <taxon>Larimichthys</taxon>
    </lineage>
</organism>
<gene>
    <name evidence="1" type="ORF">E3U43_011932</name>
</gene>
<dbReference type="EMBL" id="CM011691">
    <property type="protein sequence ID" value="TMS07839.1"/>
    <property type="molecule type" value="Genomic_DNA"/>
</dbReference>
<name>A0ACD3QLX4_LARCR</name>
<keyword evidence="2" id="KW-1185">Reference proteome</keyword>
<proteinExistence type="predicted"/>
<evidence type="ECO:0000313" key="2">
    <source>
        <dbReference type="Proteomes" id="UP000793456"/>
    </source>
</evidence>
<reference evidence="1" key="1">
    <citation type="submission" date="2018-11" db="EMBL/GenBank/DDBJ databases">
        <title>The sequence and de novo assembly of Larimichthys crocea genome using PacBio and Hi-C technologies.</title>
        <authorList>
            <person name="Xu P."/>
            <person name="Chen B."/>
            <person name="Zhou Z."/>
            <person name="Ke Q."/>
            <person name="Wu Y."/>
            <person name="Bai H."/>
            <person name="Pu F."/>
        </authorList>
    </citation>
    <scope>NUCLEOTIDE SEQUENCE</scope>
    <source>
        <tissue evidence="1">Muscle</tissue>
    </source>
</reference>
<comment type="caution">
    <text evidence="1">The sequence shown here is derived from an EMBL/GenBank/DDBJ whole genome shotgun (WGS) entry which is preliminary data.</text>
</comment>
<sequence>MLMFSGQVQEAEATLLQAGLIYQAIQVNIDLFNWERALEMAVKHKTHVDTVLAYRQRFLQKFGRKETNKRFLQYAEGVEVDWEKIQAKIEMELSKERERAANASVRSSVASRR</sequence>
<accession>A0ACD3QLX4</accession>
<dbReference type="Proteomes" id="UP000793456">
    <property type="component" value="Chromosome XVIII"/>
</dbReference>
<protein>
    <submittedName>
        <fullName evidence="1">Uncharacterized protein</fullName>
    </submittedName>
</protein>
<evidence type="ECO:0000313" key="1">
    <source>
        <dbReference type="EMBL" id="TMS07839.1"/>
    </source>
</evidence>